<evidence type="ECO:0000313" key="1">
    <source>
        <dbReference type="EMBL" id="KTR40997.1"/>
    </source>
</evidence>
<comment type="caution">
    <text evidence="2">The sequence shown here is derived from an EMBL/GenBank/DDBJ whole genome shotgun (WGS) entry which is preliminary data.</text>
</comment>
<protein>
    <recommendedName>
        <fullName evidence="5">Flagellar assembly protein FliW</fullName>
    </recommendedName>
</protein>
<dbReference type="GO" id="GO:0044780">
    <property type="term" value="P:bacterial-type flagellum assembly"/>
    <property type="evidence" value="ECO:0007669"/>
    <property type="project" value="InterPro"/>
</dbReference>
<dbReference type="Proteomes" id="UP000072763">
    <property type="component" value="Unassembled WGS sequence"/>
</dbReference>
<evidence type="ECO:0000313" key="4">
    <source>
        <dbReference type="Proteomes" id="UP000078335"/>
    </source>
</evidence>
<dbReference type="RefSeq" id="WP_058728380.1">
    <property type="nucleotide sequence ID" value="NZ_LDRB01000023.1"/>
</dbReference>
<evidence type="ECO:0000313" key="3">
    <source>
        <dbReference type="Proteomes" id="UP000072763"/>
    </source>
</evidence>
<dbReference type="PATRIC" id="fig|465820.3.peg.1109"/>
<evidence type="ECO:0008006" key="5">
    <source>
        <dbReference type="Google" id="ProtNLM"/>
    </source>
</evidence>
<dbReference type="AlphaFoldDB" id="A0A147DP09"/>
<dbReference type="Pfam" id="PF02623">
    <property type="entry name" value="FliW"/>
    <property type="match status" value="1"/>
</dbReference>
<dbReference type="InterPro" id="IPR024046">
    <property type="entry name" value="Flagellar_assmbl_FliW_dom_sf"/>
</dbReference>
<dbReference type="STRING" id="465820.NS263_06030"/>
<dbReference type="SUPFAM" id="SSF141457">
    <property type="entry name" value="BH3618-like"/>
    <property type="match status" value="1"/>
</dbReference>
<dbReference type="Gene3D" id="2.30.290.10">
    <property type="entry name" value="BH3618-like"/>
    <property type="match status" value="1"/>
</dbReference>
<proteinExistence type="predicted"/>
<name>A0A147DP09_9MICO</name>
<dbReference type="InterPro" id="IPR003775">
    <property type="entry name" value="Flagellar_assembly_factor_FliW"/>
</dbReference>
<reference evidence="3 4" key="1">
    <citation type="journal article" date="2016" name="Front. Microbiol.">
        <title>Genomic Resource of Rice Seed Associated Bacteria.</title>
        <authorList>
            <person name="Midha S."/>
            <person name="Bansal K."/>
            <person name="Sharma S."/>
            <person name="Kumar N."/>
            <person name="Patil P.P."/>
            <person name="Chaudhry V."/>
            <person name="Patil P.B."/>
        </authorList>
    </citation>
    <scope>NUCLEOTIDE SEQUENCE [LARGE SCALE GENOMIC DNA]</scope>
    <source>
        <strain evidence="1 4">NS263</strain>
        <strain evidence="2 3">NS359</strain>
    </source>
</reference>
<dbReference type="Proteomes" id="UP000078335">
    <property type="component" value="Unassembled WGS sequence"/>
</dbReference>
<keyword evidence="4" id="KW-1185">Reference proteome</keyword>
<accession>A0A147DP09</accession>
<dbReference type="EMBL" id="LDRC01000065">
    <property type="protein sequence ID" value="KTR50972.1"/>
    <property type="molecule type" value="Genomic_DNA"/>
</dbReference>
<dbReference type="EMBL" id="LDRB01000023">
    <property type="protein sequence ID" value="KTR40997.1"/>
    <property type="molecule type" value="Genomic_DNA"/>
</dbReference>
<evidence type="ECO:0000313" key="2">
    <source>
        <dbReference type="EMBL" id="KTR50972.1"/>
    </source>
</evidence>
<sequence>MSIDLTFPTPPFGLSPAPVFTLEPVEGAEGLFALHGDDARLFLLDAAVHLPDYAPELTDEQAATIGLTDPADAMLLVVANPGASGTTVNLLAPVVVHARTAVGAQFILEDQDLPLRAELARR</sequence>
<dbReference type="OrthoDB" id="3268119at2"/>
<gene>
    <name evidence="1" type="ORF">NS263_06030</name>
    <name evidence="2" type="ORF">NS359_12480</name>
</gene>
<organism evidence="2 3">
    <name type="scientific">Curtobacterium oceanosedimentum</name>
    <dbReference type="NCBI Taxonomy" id="465820"/>
    <lineage>
        <taxon>Bacteria</taxon>
        <taxon>Bacillati</taxon>
        <taxon>Actinomycetota</taxon>
        <taxon>Actinomycetes</taxon>
        <taxon>Micrococcales</taxon>
        <taxon>Microbacteriaceae</taxon>
        <taxon>Curtobacterium</taxon>
    </lineage>
</organism>